<organism evidence="2 3">
    <name type="scientific">Exaiptasia diaphana</name>
    <name type="common">Tropical sea anemone</name>
    <name type="synonym">Aiptasia pulchella</name>
    <dbReference type="NCBI Taxonomy" id="2652724"/>
    <lineage>
        <taxon>Eukaryota</taxon>
        <taxon>Metazoa</taxon>
        <taxon>Cnidaria</taxon>
        <taxon>Anthozoa</taxon>
        <taxon>Hexacorallia</taxon>
        <taxon>Actiniaria</taxon>
        <taxon>Aiptasiidae</taxon>
        <taxon>Exaiptasia</taxon>
    </lineage>
</organism>
<name>A0A913XCL0_EXADI</name>
<evidence type="ECO:0000313" key="3">
    <source>
        <dbReference type="Proteomes" id="UP000887567"/>
    </source>
</evidence>
<dbReference type="RefSeq" id="XP_020901943.1">
    <property type="nucleotide sequence ID" value="XM_021046284.2"/>
</dbReference>
<dbReference type="AlphaFoldDB" id="A0A913XCL0"/>
<dbReference type="KEGG" id="epa:110240468"/>
<dbReference type="GeneID" id="110240468"/>
<feature type="transmembrane region" description="Helical" evidence="1">
    <location>
        <begin position="310"/>
        <end position="331"/>
    </location>
</feature>
<reference evidence="2" key="1">
    <citation type="submission" date="2022-11" db="UniProtKB">
        <authorList>
            <consortium name="EnsemblMetazoa"/>
        </authorList>
    </citation>
    <scope>IDENTIFICATION</scope>
</reference>
<evidence type="ECO:0000256" key="1">
    <source>
        <dbReference type="SAM" id="Phobius"/>
    </source>
</evidence>
<sequence>MNQAKEELKKFPEKEAVEFINVGSMSRYEVCGSPLRSVKRFMSSSSLLKGFASMFGLWADRPRCHVLLALIFLFPETYNLIQSVAYGFVCPQLQNNLDSWFCGNGTRNISSSDVIDGLQFRINKRDLLDFVLKLAQPVSHLAFLWSVWIPSKKDEVIRQSHICLLVKPEQWLKLNCTIFLFIFAMVSSTLWLIIENITGSTPYLVSSIIYPIPLWASLLTCWIFGAYTSSLEILTSRMESDVTTSDDFDEIIALHQKLCKTISATSDAFKVWFIIHWALYTALCVVWAANVVFYYHILLQSASAFLSGTIYLFIYVYVFIYPCYCAASVTAKCQQMLTDFNMKYKYEWNETHPFRQRQQLHVFLKYASYANCGYKVGSLTFGSMSVFFSTLLAITGVGLKIFN</sequence>
<keyword evidence="1" id="KW-0812">Transmembrane</keyword>
<dbReference type="Proteomes" id="UP000887567">
    <property type="component" value="Unplaced"/>
</dbReference>
<keyword evidence="3" id="KW-1185">Reference proteome</keyword>
<dbReference type="OrthoDB" id="5958283at2759"/>
<feature type="transmembrane region" description="Helical" evidence="1">
    <location>
        <begin position="384"/>
        <end position="402"/>
    </location>
</feature>
<dbReference type="OMA" id="YEWNETH"/>
<feature type="transmembrane region" description="Helical" evidence="1">
    <location>
        <begin position="203"/>
        <end position="227"/>
    </location>
</feature>
<dbReference type="EnsemblMetazoa" id="XM_021046284.2">
    <property type="protein sequence ID" value="XP_020901943.1"/>
    <property type="gene ID" value="LOC110240468"/>
</dbReference>
<accession>A0A913XCL0</accession>
<proteinExistence type="predicted"/>
<keyword evidence="1" id="KW-1133">Transmembrane helix</keyword>
<evidence type="ECO:0000313" key="2">
    <source>
        <dbReference type="EnsemblMetazoa" id="XP_020901943.1"/>
    </source>
</evidence>
<feature type="transmembrane region" description="Helical" evidence="1">
    <location>
        <begin position="171"/>
        <end position="194"/>
    </location>
</feature>
<feature type="transmembrane region" description="Helical" evidence="1">
    <location>
        <begin position="274"/>
        <end position="298"/>
    </location>
</feature>
<protein>
    <submittedName>
        <fullName evidence="2">Uncharacterized protein</fullName>
    </submittedName>
</protein>
<keyword evidence="1" id="KW-0472">Membrane</keyword>